<evidence type="ECO:0000256" key="2">
    <source>
        <dbReference type="ARBA" id="ARBA00022857"/>
    </source>
</evidence>
<keyword evidence="4" id="KW-0539">Nucleus</keyword>
<evidence type="ECO:0000256" key="3">
    <source>
        <dbReference type="ARBA" id="ARBA00023002"/>
    </source>
</evidence>
<dbReference type="GO" id="GO:0006351">
    <property type="term" value="P:DNA-templated transcription"/>
    <property type="evidence" value="ECO:0007669"/>
    <property type="project" value="InterPro"/>
</dbReference>
<reference evidence="7" key="1">
    <citation type="submission" date="2019-05" db="EMBL/GenBank/DDBJ databases">
        <authorList>
            <person name="Piombo E."/>
        </authorList>
    </citation>
    <scope>NUCLEOTIDE SEQUENCE</scope>
    <source>
        <strain evidence="7">C2S</strain>
    </source>
</reference>
<dbReference type="Pfam" id="PF04082">
    <property type="entry name" value="Fungal_trans"/>
    <property type="match status" value="1"/>
</dbReference>
<keyword evidence="3" id="KW-0560">Oxidoreductase</keyword>
<dbReference type="Gene3D" id="3.90.25.10">
    <property type="entry name" value="UDP-galactose 4-epimerase, domain 1"/>
    <property type="match status" value="1"/>
</dbReference>
<keyword evidence="2" id="KW-0521">NADP</keyword>
<dbReference type="PANTHER" id="PTHR47706">
    <property type="entry name" value="NMRA-LIKE FAMILY PROTEIN"/>
    <property type="match status" value="1"/>
</dbReference>
<dbReference type="PANTHER" id="PTHR47706:SF4">
    <property type="entry name" value="NMRA-LIKE DOMAIN-CONTAINING PROTEIN"/>
    <property type="match status" value="1"/>
</dbReference>
<sequence>MPVVAIAGGTGSVGRFIVEETIADGNFEVIILGRKANLSLERELGARILPIDYSNPDSITSLLEDNHVDVVIAALSGHTPPEQEIGLIQAAAKSKTTKRYIPSVWGVKYRPEHSWFFNAAAKLSLFDALEETDLEWTAVSNGFFLDYWGAPNLKTYLDPLTIVLDIPARKAAIPGNPNQPAVFTYTKDVAKFTAKLLTLEKWEPVSYIVGDRLTWNEFTRLAEEFGSKKCCSLENNVTQSGYAQLLLIEGGCFGLSQSWLLHAETSSDLLKRHETISHPLGQGVLQEDAEPSTEERVPESQEAVPAYELGESPVNALDSFLGTELQDLNLASNPAMQLLQESCRNELESSYFLHFHPHWPLLHKRTFLQSESPPELTAAVLTAGLWVLDTPETRDKARFYHDALLKTLYEQLFKLPELATGSSGSRAEFLPTFQVLLISLIICTYRGVETFPSPLFHSKQVWQLFQSMGVYDQKAIDDRNSSPMIRECYQRLALLHFKVHVHLNSILMSHFSQFKPFDYLTPSMLKVRIPSSGLHWEGGDGSVPCQGHGSRTVADFLGDYTELTRLSDLIAWDFTLGMVIGCYLVRPAGETHRQLMIRLDPFLFIHLKSFEDQ</sequence>
<dbReference type="GO" id="GO:0016491">
    <property type="term" value="F:oxidoreductase activity"/>
    <property type="evidence" value="ECO:0007669"/>
    <property type="project" value="UniProtKB-KW"/>
</dbReference>
<evidence type="ECO:0000313" key="7">
    <source>
        <dbReference type="EMBL" id="VTT76712.1"/>
    </source>
</evidence>
<dbReference type="InterPro" id="IPR051609">
    <property type="entry name" value="NmrA/Isoflavone_reductase-like"/>
</dbReference>
<feature type="domain" description="NAD(P)-binding" evidence="6">
    <location>
        <begin position="8"/>
        <end position="146"/>
    </location>
</feature>
<dbReference type="InterPro" id="IPR036291">
    <property type="entry name" value="NAD(P)-bd_dom_sf"/>
</dbReference>
<comment type="similarity">
    <text evidence="1">Belongs to the NmrA-type oxidoreductase family. Isoflavone reductase subfamily.</text>
</comment>
<evidence type="ECO:0000259" key="6">
    <source>
        <dbReference type="Pfam" id="PF13460"/>
    </source>
</evidence>
<dbReference type="AlphaFoldDB" id="A0A9Q9UE98"/>
<dbReference type="EMBL" id="CABFJX010000385">
    <property type="protein sequence ID" value="VTT76712.1"/>
    <property type="molecule type" value="Genomic_DNA"/>
</dbReference>
<evidence type="ECO:0000259" key="5">
    <source>
        <dbReference type="Pfam" id="PF04082"/>
    </source>
</evidence>
<evidence type="ECO:0000256" key="4">
    <source>
        <dbReference type="ARBA" id="ARBA00023242"/>
    </source>
</evidence>
<dbReference type="GO" id="GO:0003677">
    <property type="term" value="F:DNA binding"/>
    <property type="evidence" value="ECO:0007669"/>
    <property type="project" value="InterPro"/>
</dbReference>
<comment type="caution">
    <text evidence="7">The sequence shown here is derived from an EMBL/GenBank/DDBJ whole genome shotgun (WGS) entry which is preliminary data.</text>
</comment>
<feature type="domain" description="Xylanolytic transcriptional activator regulatory" evidence="5">
    <location>
        <begin position="349"/>
        <end position="566"/>
    </location>
</feature>
<evidence type="ECO:0000313" key="8">
    <source>
        <dbReference type="Proteomes" id="UP000760494"/>
    </source>
</evidence>
<dbReference type="CDD" id="cd12148">
    <property type="entry name" value="fungal_TF_MHR"/>
    <property type="match status" value="1"/>
</dbReference>
<dbReference type="InterPro" id="IPR016040">
    <property type="entry name" value="NAD(P)-bd_dom"/>
</dbReference>
<protein>
    <recommendedName>
        <fullName evidence="9">NAD(P)-binding domain-containing protein</fullName>
    </recommendedName>
</protein>
<name>A0A9Q9UE98_FUSFU</name>
<dbReference type="GO" id="GO:0008270">
    <property type="term" value="F:zinc ion binding"/>
    <property type="evidence" value="ECO:0007669"/>
    <property type="project" value="InterPro"/>
</dbReference>
<evidence type="ECO:0008006" key="9">
    <source>
        <dbReference type="Google" id="ProtNLM"/>
    </source>
</evidence>
<dbReference type="InterPro" id="IPR007219">
    <property type="entry name" value="XnlR_reg_dom"/>
</dbReference>
<accession>A0A9Q9UE98</accession>
<evidence type="ECO:0000256" key="1">
    <source>
        <dbReference type="ARBA" id="ARBA00005725"/>
    </source>
</evidence>
<dbReference type="Gene3D" id="3.40.50.720">
    <property type="entry name" value="NAD(P)-binding Rossmann-like Domain"/>
    <property type="match status" value="1"/>
</dbReference>
<dbReference type="Proteomes" id="UP000760494">
    <property type="component" value="Unassembled WGS sequence"/>
</dbReference>
<organism evidence="7 8">
    <name type="scientific">Fusarium fujikuroi</name>
    <name type="common">Bakanae and foot rot disease fungus</name>
    <name type="synonym">Gibberella fujikuroi</name>
    <dbReference type="NCBI Taxonomy" id="5127"/>
    <lineage>
        <taxon>Eukaryota</taxon>
        <taxon>Fungi</taxon>
        <taxon>Dikarya</taxon>
        <taxon>Ascomycota</taxon>
        <taxon>Pezizomycotina</taxon>
        <taxon>Sordariomycetes</taxon>
        <taxon>Hypocreomycetidae</taxon>
        <taxon>Hypocreales</taxon>
        <taxon>Nectriaceae</taxon>
        <taxon>Fusarium</taxon>
        <taxon>Fusarium fujikuroi species complex</taxon>
    </lineage>
</organism>
<proteinExistence type="inferred from homology"/>
<dbReference type="SUPFAM" id="SSF51735">
    <property type="entry name" value="NAD(P)-binding Rossmann-fold domains"/>
    <property type="match status" value="1"/>
</dbReference>
<dbReference type="Pfam" id="PF13460">
    <property type="entry name" value="NAD_binding_10"/>
    <property type="match status" value="1"/>
</dbReference>
<gene>
    <name evidence="7" type="ORF">C2S_1918</name>
</gene>